<dbReference type="RefSeq" id="WP_161761569.1">
    <property type="nucleotide sequence ID" value="NZ_JAAATX020000004.1"/>
</dbReference>
<sequence>MKIKNFVKSVARFGRDENGATAIEYGIIVGILAVIIIAAFTTLGGVIETTFDDVKTKLTTTTTP</sequence>
<keyword evidence="1" id="KW-0812">Transmembrane</keyword>
<gene>
    <name evidence="2" type="ORF">GU927_006640</name>
</gene>
<accession>A0ABS6J185</accession>
<keyword evidence="1" id="KW-0472">Membrane</keyword>
<protein>
    <submittedName>
        <fullName evidence="2">Flp family type IVb pilin</fullName>
    </submittedName>
</protein>
<keyword evidence="1" id="KW-1133">Transmembrane helix</keyword>
<evidence type="ECO:0000313" key="2">
    <source>
        <dbReference type="EMBL" id="MBU9697521.1"/>
    </source>
</evidence>
<dbReference type="Proteomes" id="UP000731907">
    <property type="component" value="Unassembled WGS sequence"/>
</dbReference>
<reference evidence="2 3" key="1">
    <citation type="submission" date="2021-06" db="EMBL/GenBank/DDBJ databases">
        <title>Rhodobacteraceae bacterium strain HSP-20.</title>
        <authorList>
            <person name="Chen W.-M."/>
        </authorList>
    </citation>
    <scope>NUCLEOTIDE SEQUENCE [LARGE SCALE GENOMIC DNA]</scope>
    <source>
        <strain evidence="2 3">HSP-20</strain>
    </source>
</reference>
<evidence type="ECO:0000313" key="3">
    <source>
        <dbReference type="Proteomes" id="UP000731907"/>
    </source>
</evidence>
<dbReference type="InterPro" id="IPR007047">
    <property type="entry name" value="Flp_Fap"/>
</dbReference>
<name>A0ABS6J185_9RHOB</name>
<proteinExistence type="predicted"/>
<feature type="transmembrane region" description="Helical" evidence="1">
    <location>
        <begin position="21"/>
        <end position="47"/>
    </location>
</feature>
<dbReference type="EMBL" id="JAAATX020000004">
    <property type="protein sequence ID" value="MBU9697521.1"/>
    <property type="molecule type" value="Genomic_DNA"/>
</dbReference>
<organism evidence="2 3">
    <name type="scientific">Paragemmobacter amnigenus</name>
    <dbReference type="NCBI Taxonomy" id="2852097"/>
    <lineage>
        <taxon>Bacteria</taxon>
        <taxon>Pseudomonadati</taxon>
        <taxon>Pseudomonadota</taxon>
        <taxon>Alphaproteobacteria</taxon>
        <taxon>Rhodobacterales</taxon>
        <taxon>Paracoccaceae</taxon>
        <taxon>Paragemmobacter</taxon>
    </lineage>
</organism>
<dbReference type="Pfam" id="PF04964">
    <property type="entry name" value="Flp_Fap"/>
    <property type="match status" value="1"/>
</dbReference>
<keyword evidence="3" id="KW-1185">Reference proteome</keyword>
<evidence type="ECO:0000256" key="1">
    <source>
        <dbReference type="SAM" id="Phobius"/>
    </source>
</evidence>
<comment type="caution">
    <text evidence="2">The sequence shown here is derived from an EMBL/GenBank/DDBJ whole genome shotgun (WGS) entry which is preliminary data.</text>
</comment>